<keyword evidence="1" id="KW-0285">Flavoprotein</keyword>
<dbReference type="RefSeq" id="XP_013949496.1">
    <property type="nucleotide sequence ID" value="XM_014094021.1"/>
</dbReference>
<dbReference type="InterPro" id="IPR002938">
    <property type="entry name" value="FAD-bd"/>
</dbReference>
<keyword evidence="2" id="KW-0274">FAD</keyword>
<evidence type="ECO:0000313" key="6">
    <source>
        <dbReference type="Proteomes" id="UP000007115"/>
    </source>
</evidence>
<dbReference type="Pfam" id="PF01494">
    <property type="entry name" value="FAD_binding_3"/>
    <property type="match status" value="2"/>
</dbReference>
<dbReference type="GO" id="GO:0071949">
    <property type="term" value="F:FAD binding"/>
    <property type="evidence" value="ECO:0007669"/>
    <property type="project" value="InterPro"/>
</dbReference>
<dbReference type="PANTHER" id="PTHR46865">
    <property type="entry name" value="OXIDOREDUCTASE-RELATED"/>
    <property type="match status" value="1"/>
</dbReference>
<protein>
    <recommendedName>
        <fullName evidence="4">FAD-binding domain-containing protein</fullName>
    </recommendedName>
</protein>
<evidence type="ECO:0000256" key="1">
    <source>
        <dbReference type="ARBA" id="ARBA00022630"/>
    </source>
</evidence>
<dbReference type="InParanoid" id="G9NC68"/>
<dbReference type="InterPro" id="IPR051704">
    <property type="entry name" value="FAD_aromatic-hydroxylase"/>
</dbReference>
<dbReference type="InterPro" id="IPR036188">
    <property type="entry name" value="FAD/NAD-bd_sf"/>
</dbReference>
<dbReference type="GO" id="GO:0016491">
    <property type="term" value="F:oxidoreductase activity"/>
    <property type="evidence" value="ECO:0007669"/>
    <property type="project" value="UniProtKB-KW"/>
</dbReference>
<feature type="domain" description="FAD-binding" evidence="4">
    <location>
        <begin position="4"/>
        <end position="175"/>
    </location>
</feature>
<evidence type="ECO:0000259" key="4">
    <source>
        <dbReference type="Pfam" id="PF01494"/>
    </source>
</evidence>
<proteinExistence type="predicted"/>
<dbReference type="VEuPathDB" id="FungiDB:TRIVIDRAFT_217191"/>
<keyword evidence="3" id="KW-0560">Oxidoreductase</keyword>
<dbReference type="PRINTS" id="PR00420">
    <property type="entry name" value="RNGMNOXGNASE"/>
</dbReference>
<reference evidence="5 6" key="1">
    <citation type="journal article" date="2011" name="Genome Biol.">
        <title>Comparative genome sequence analysis underscores mycoparasitism as the ancestral life style of Trichoderma.</title>
        <authorList>
            <person name="Kubicek C.P."/>
            <person name="Herrera-Estrella A."/>
            <person name="Seidl-Seiboth V."/>
            <person name="Martinez D.A."/>
            <person name="Druzhinina I.S."/>
            <person name="Thon M."/>
            <person name="Zeilinger S."/>
            <person name="Casas-Flores S."/>
            <person name="Horwitz B.A."/>
            <person name="Mukherjee P.K."/>
            <person name="Mukherjee M."/>
            <person name="Kredics L."/>
            <person name="Alcaraz L.D."/>
            <person name="Aerts A."/>
            <person name="Antal Z."/>
            <person name="Atanasova L."/>
            <person name="Cervantes-Badillo M.G."/>
            <person name="Challacombe J."/>
            <person name="Chertkov O."/>
            <person name="McCluskey K."/>
            <person name="Coulpier F."/>
            <person name="Deshpande N."/>
            <person name="von Doehren H."/>
            <person name="Ebbole D.J."/>
            <person name="Esquivel-Naranjo E.U."/>
            <person name="Fekete E."/>
            <person name="Flipphi M."/>
            <person name="Glaser F."/>
            <person name="Gomez-Rodriguez E.Y."/>
            <person name="Gruber S."/>
            <person name="Han C."/>
            <person name="Henrissat B."/>
            <person name="Hermosa R."/>
            <person name="Hernandez-Onate M."/>
            <person name="Karaffa L."/>
            <person name="Kosti I."/>
            <person name="Le Crom S."/>
            <person name="Lindquist E."/>
            <person name="Lucas S."/>
            <person name="Luebeck M."/>
            <person name="Luebeck P.S."/>
            <person name="Margeot A."/>
            <person name="Metz B."/>
            <person name="Misra M."/>
            <person name="Nevalainen H."/>
            <person name="Omann M."/>
            <person name="Packer N."/>
            <person name="Perrone G."/>
            <person name="Uresti-Rivera E.E."/>
            <person name="Salamov A."/>
            <person name="Schmoll M."/>
            <person name="Seiboth B."/>
            <person name="Shapiro H."/>
            <person name="Sukno S."/>
            <person name="Tamayo-Ramos J.A."/>
            <person name="Tisch D."/>
            <person name="Wiest A."/>
            <person name="Wilkinson H.H."/>
            <person name="Zhang M."/>
            <person name="Coutinho P.M."/>
            <person name="Kenerley C.M."/>
            <person name="Monte E."/>
            <person name="Baker S.E."/>
            <person name="Grigoriev I.V."/>
        </authorList>
    </citation>
    <scope>NUCLEOTIDE SEQUENCE [LARGE SCALE GENOMIC DNA]</scope>
    <source>
        <strain evidence="6">Gv29-8 / FGSC 10586</strain>
    </source>
</reference>
<dbReference type="PANTHER" id="PTHR46865:SF7">
    <property type="entry name" value="MONOOXYGENASE, PUTATIVE (AFU_ORTHOLOGUE AFUA_8G07040)-RELATED"/>
    <property type="match status" value="1"/>
</dbReference>
<feature type="domain" description="FAD-binding" evidence="4">
    <location>
        <begin position="298"/>
        <end position="346"/>
    </location>
</feature>
<organism evidence="5 6">
    <name type="scientific">Hypocrea virens (strain Gv29-8 / FGSC 10586)</name>
    <name type="common">Gliocladium virens</name>
    <name type="synonym">Trichoderma virens</name>
    <dbReference type="NCBI Taxonomy" id="413071"/>
    <lineage>
        <taxon>Eukaryota</taxon>
        <taxon>Fungi</taxon>
        <taxon>Dikarya</taxon>
        <taxon>Ascomycota</taxon>
        <taxon>Pezizomycotina</taxon>
        <taxon>Sordariomycetes</taxon>
        <taxon>Hypocreomycetidae</taxon>
        <taxon>Hypocreales</taxon>
        <taxon>Hypocreaceae</taxon>
        <taxon>Trichoderma</taxon>
    </lineage>
</organism>
<keyword evidence="6" id="KW-1185">Reference proteome</keyword>
<sequence length="424" mass="46143">MASLKVLVIGGGIAGPAVTYWLSRIGAHVTLIERAADIRASGQQVDLRGQGVPLMKKMGMEAAVRAVSVHEPGMQLIDRSGRTKAFFPVAESGSGKQGFTSEFEIMRGDLVKILYSLTENNTNVRHLFDTTIKSFTQDDESNPNGKVHVSFQDGHEEDFDLVIGADGTGSRTRKLMLGEDAPDPRKSMGGYIGYYSVPSNPGDSDRGTFCHLTGARIIGTRKDIPELTRVYMMFRGKRPALDEALLSGDQAEVKKTLAELYQGGGWECDRFMDALQHAPEANDLYITPIQEVHIPKGQWSKGRVALLGDAAHCHTAGGYGCAWGLVGAYVLAGEIASLLKKDASSTTAAVVQGAKNYEEKFRPIATSMHGGYEWFEDLLAPKTSIGIWCLHTFAKVASYMKLGEMSGLDSTTSKWQLPNYPELD</sequence>
<dbReference type="EMBL" id="ABDF02000092">
    <property type="protein sequence ID" value="EHK15293.1"/>
    <property type="molecule type" value="Genomic_DNA"/>
</dbReference>
<dbReference type="STRING" id="413071.G9NC68"/>
<dbReference type="AlphaFoldDB" id="G9NC68"/>
<comment type="caution">
    <text evidence="5">The sequence shown here is derived from an EMBL/GenBank/DDBJ whole genome shotgun (WGS) entry which is preliminary data.</text>
</comment>
<dbReference type="SUPFAM" id="SSF51905">
    <property type="entry name" value="FAD/NAD(P)-binding domain"/>
    <property type="match status" value="1"/>
</dbReference>
<dbReference type="GeneID" id="25791253"/>
<evidence type="ECO:0000256" key="2">
    <source>
        <dbReference type="ARBA" id="ARBA00022827"/>
    </source>
</evidence>
<dbReference type="OMA" id="HVEIMRD"/>
<dbReference type="eggNOG" id="KOG2614">
    <property type="taxonomic scope" value="Eukaryota"/>
</dbReference>
<evidence type="ECO:0000313" key="5">
    <source>
        <dbReference type="EMBL" id="EHK15293.1"/>
    </source>
</evidence>
<dbReference type="Proteomes" id="UP000007115">
    <property type="component" value="Unassembled WGS sequence"/>
</dbReference>
<dbReference type="HOGENOM" id="CLU_009665_1_1_1"/>
<dbReference type="Gene3D" id="3.50.50.60">
    <property type="entry name" value="FAD/NAD(P)-binding domain"/>
    <property type="match status" value="1"/>
</dbReference>
<accession>G9NC68</accession>
<evidence type="ECO:0000256" key="3">
    <source>
        <dbReference type="ARBA" id="ARBA00023002"/>
    </source>
</evidence>
<gene>
    <name evidence="5" type="ORF">TRIVIDRAFT_217191</name>
</gene>
<name>G9NC68_HYPVG</name>
<dbReference type="OrthoDB" id="655030at2759"/>